<dbReference type="CDD" id="cd03235">
    <property type="entry name" value="ABC_Metallic_Cations"/>
    <property type="match status" value="1"/>
</dbReference>
<gene>
    <name evidence="6" type="ORF">VPK24_10935</name>
</gene>
<evidence type="ECO:0000256" key="2">
    <source>
        <dbReference type="ARBA" id="ARBA00022448"/>
    </source>
</evidence>
<dbReference type="EMBL" id="JAZAQF010000059">
    <property type="protein sequence ID" value="MFG3818150.1"/>
    <property type="molecule type" value="Genomic_DNA"/>
</dbReference>
<dbReference type="Pfam" id="PF00005">
    <property type="entry name" value="ABC_tran"/>
    <property type="match status" value="1"/>
</dbReference>
<dbReference type="PANTHER" id="PTHR42734">
    <property type="entry name" value="METAL TRANSPORT SYSTEM ATP-BINDING PROTEIN TM_0124-RELATED"/>
    <property type="match status" value="1"/>
</dbReference>
<keyword evidence="3" id="KW-0547">Nucleotide-binding</keyword>
<dbReference type="SUPFAM" id="SSF52540">
    <property type="entry name" value="P-loop containing nucleoside triphosphate hydrolases"/>
    <property type="match status" value="1"/>
</dbReference>
<dbReference type="InterPro" id="IPR017871">
    <property type="entry name" value="ABC_transporter-like_CS"/>
</dbReference>
<evidence type="ECO:0000256" key="3">
    <source>
        <dbReference type="ARBA" id="ARBA00022741"/>
    </source>
</evidence>
<dbReference type="GO" id="GO:0005524">
    <property type="term" value="F:ATP binding"/>
    <property type="evidence" value="ECO:0007669"/>
    <property type="project" value="UniProtKB-KW"/>
</dbReference>
<dbReference type="RefSeq" id="WP_393013145.1">
    <property type="nucleotide sequence ID" value="NZ_JAZAQF010000059.1"/>
</dbReference>
<dbReference type="InterPro" id="IPR003439">
    <property type="entry name" value="ABC_transporter-like_ATP-bd"/>
</dbReference>
<dbReference type="SMART" id="SM00382">
    <property type="entry name" value="AAA"/>
    <property type="match status" value="1"/>
</dbReference>
<organism evidence="6 7">
    <name type="scientific">Limnothrix redekei LRLZ20PSL1</name>
    <dbReference type="NCBI Taxonomy" id="3112953"/>
    <lineage>
        <taxon>Bacteria</taxon>
        <taxon>Bacillati</taxon>
        <taxon>Cyanobacteriota</taxon>
        <taxon>Cyanophyceae</taxon>
        <taxon>Pseudanabaenales</taxon>
        <taxon>Pseudanabaenaceae</taxon>
        <taxon>Limnothrix</taxon>
    </lineage>
</organism>
<feature type="domain" description="ABC transporter" evidence="5">
    <location>
        <begin position="2"/>
        <end position="234"/>
    </location>
</feature>
<proteinExistence type="inferred from homology"/>
<keyword evidence="7" id="KW-1185">Reference proteome</keyword>
<dbReference type="PROSITE" id="PS00211">
    <property type="entry name" value="ABC_TRANSPORTER_1"/>
    <property type="match status" value="1"/>
</dbReference>
<keyword evidence="2" id="KW-0813">Transport</keyword>
<dbReference type="InterPro" id="IPR003593">
    <property type="entry name" value="AAA+_ATPase"/>
</dbReference>
<evidence type="ECO:0000259" key="5">
    <source>
        <dbReference type="PROSITE" id="PS50893"/>
    </source>
</evidence>
<protein>
    <submittedName>
        <fullName evidence="6">Metal ABC transporter ATP-binding protein</fullName>
    </submittedName>
</protein>
<dbReference type="PANTHER" id="PTHR42734:SF5">
    <property type="entry name" value="IRON TRANSPORT SYSTEM ATP-BINDING PROTEIN HI_0361-RELATED"/>
    <property type="match status" value="1"/>
</dbReference>
<dbReference type="PROSITE" id="PS50893">
    <property type="entry name" value="ABC_TRANSPORTER_2"/>
    <property type="match status" value="1"/>
</dbReference>
<keyword evidence="4 6" id="KW-0067">ATP-binding</keyword>
<evidence type="ECO:0000313" key="6">
    <source>
        <dbReference type="EMBL" id="MFG3818150.1"/>
    </source>
</evidence>
<dbReference type="InterPro" id="IPR050153">
    <property type="entry name" value="Metal_Ion_Import_ABC"/>
</dbReference>
<sequence length="249" mass="27836">MLQVRSLCVRYRGLSVLDDVSLDLAPGELVGLIGPNGAGKSTLIKALLGLVPIESGVITFRGVPLRRLRHRVAYVPQRSQIDWDYPITVQRVVMMAFAKVAGWWRSPGPAARAAARSAMEQVNIWDLRDRPIGSLSGGQQQRVFLARALAQKAEFFLFDEPFTGVDKQTELVLLNLFAELRSQGHLVLVCSHEWGSSLERYDRLLLLNRSLLANDRPQAVMTLDNIRRAYGENMQTADRHSPFESVLAC</sequence>
<dbReference type="Proteomes" id="UP001604335">
    <property type="component" value="Unassembled WGS sequence"/>
</dbReference>
<evidence type="ECO:0000313" key="7">
    <source>
        <dbReference type="Proteomes" id="UP001604335"/>
    </source>
</evidence>
<evidence type="ECO:0000256" key="1">
    <source>
        <dbReference type="ARBA" id="ARBA00005417"/>
    </source>
</evidence>
<name>A0ABW7CDD3_9CYAN</name>
<dbReference type="InterPro" id="IPR027417">
    <property type="entry name" value="P-loop_NTPase"/>
</dbReference>
<evidence type="ECO:0000256" key="4">
    <source>
        <dbReference type="ARBA" id="ARBA00022840"/>
    </source>
</evidence>
<comment type="caution">
    <text evidence="6">The sequence shown here is derived from an EMBL/GenBank/DDBJ whole genome shotgun (WGS) entry which is preliminary data.</text>
</comment>
<accession>A0ABW7CDD3</accession>
<comment type="similarity">
    <text evidence="1">Belongs to the ABC transporter superfamily.</text>
</comment>
<dbReference type="Gene3D" id="3.40.50.300">
    <property type="entry name" value="P-loop containing nucleotide triphosphate hydrolases"/>
    <property type="match status" value="1"/>
</dbReference>
<reference evidence="7" key="1">
    <citation type="journal article" date="2024" name="Algal Res.">
        <title>Biochemical, toxicological and genomic investigation of a high-biomass producing Limnothrix strain isolated from Italian shallow drinking water reservoir.</title>
        <authorList>
            <person name="Simonazzi M."/>
            <person name="Shishido T.K."/>
            <person name="Delbaje E."/>
            <person name="Wahlsten M."/>
            <person name="Fewer D.P."/>
            <person name="Sivonen K."/>
            <person name="Pezzolesi L."/>
            <person name="Pistocchi R."/>
        </authorList>
    </citation>
    <scope>NUCLEOTIDE SEQUENCE [LARGE SCALE GENOMIC DNA]</scope>
    <source>
        <strain evidence="7">LRLZ20PSL1</strain>
    </source>
</reference>